<organism evidence="1 2">
    <name type="scientific">Colocasia esculenta</name>
    <name type="common">Wild taro</name>
    <name type="synonym">Arum esculentum</name>
    <dbReference type="NCBI Taxonomy" id="4460"/>
    <lineage>
        <taxon>Eukaryota</taxon>
        <taxon>Viridiplantae</taxon>
        <taxon>Streptophyta</taxon>
        <taxon>Embryophyta</taxon>
        <taxon>Tracheophyta</taxon>
        <taxon>Spermatophyta</taxon>
        <taxon>Magnoliopsida</taxon>
        <taxon>Liliopsida</taxon>
        <taxon>Araceae</taxon>
        <taxon>Aroideae</taxon>
        <taxon>Colocasieae</taxon>
        <taxon>Colocasia</taxon>
    </lineage>
</organism>
<dbReference type="Proteomes" id="UP000652761">
    <property type="component" value="Unassembled WGS sequence"/>
</dbReference>
<keyword evidence="2" id="KW-1185">Reference proteome</keyword>
<dbReference type="EMBL" id="NMUH01000334">
    <property type="protein sequence ID" value="MQL77161.1"/>
    <property type="molecule type" value="Genomic_DNA"/>
</dbReference>
<accession>A0A843U0S8</accession>
<gene>
    <name evidence="1" type="ORF">Taro_009561</name>
</gene>
<evidence type="ECO:0000313" key="2">
    <source>
        <dbReference type="Proteomes" id="UP000652761"/>
    </source>
</evidence>
<proteinExistence type="predicted"/>
<dbReference type="AlphaFoldDB" id="A0A843U0S8"/>
<name>A0A843U0S8_COLES</name>
<sequence length="239" mass="27015">MKTQALAHQALSLKQKKQIVPLWHILKKRNGESLRGLIRRSEGFSDNLLRKGDSTEGGEALLTPGDRLHKRGSRIKAGNITSLAWPRKASSPKFDLQGFLERQTQAPAPFPQEHGHDGLSIMERFKRMAPPPFKWESQPLLAKSWMREVEKIFRAIRCAEEDKVSLATYILHILRDKKKTAMYQHPLRTIAALSQSAVAPQPPRFRPSEKECPHCGRTHGSADCWKLAGKCLMCGSTKH</sequence>
<protein>
    <submittedName>
        <fullName evidence="1">Uncharacterized protein</fullName>
    </submittedName>
</protein>
<comment type="caution">
    <text evidence="1">The sequence shown here is derived from an EMBL/GenBank/DDBJ whole genome shotgun (WGS) entry which is preliminary data.</text>
</comment>
<evidence type="ECO:0000313" key="1">
    <source>
        <dbReference type="EMBL" id="MQL77161.1"/>
    </source>
</evidence>
<reference evidence="1" key="1">
    <citation type="submission" date="2017-07" db="EMBL/GenBank/DDBJ databases">
        <title>Taro Niue Genome Assembly and Annotation.</title>
        <authorList>
            <person name="Atibalentja N."/>
            <person name="Keating K."/>
            <person name="Fields C.J."/>
        </authorList>
    </citation>
    <scope>NUCLEOTIDE SEQUENCE</scope>
    <source>
        <strain evidence="1">Niue_2</strain>
        <tissue evidence="1">Leaf</tissue>
    </source>
</reference>